<evidence type="ECO:0000256" key="1">
    <source>
        <dbReference type="SAM" id="Coils"/>
    </source>
</evidence>
<dbReference type="InterPro" id="IPR033192">
    <property type="entry name" value="ODAD3"/>
</dbReference>
<gene>
    <name evidence="3" type="ORF">Fcan01_14845</name>
</gene>
<feature type="coiled-coil region" evidence="1">
    <location>
        <begin position="219"/>
        <end position="249"/>
    </location>
</feature>
<dbReference type="PANTHER" id="PTHR46518:SF1">
    <property type="entry name" value="OUTER DYNEIN ARM-DOCKING COMPLEX SUBUNIT 3"/>
    <property type="match status" value="1"/>
</dbReference>
<evidence type="ECO:0000313" key="4">
    <source>
        <dbReference type="Proteomes" id="UP000198287"/>
    </source>
</evidence>
<accession>A0A226DXK5</accession>
<dbReference type="GO" id="GO:0036064">
    <property type="term" value="C:ciliary basal body"/>
    <property type="evidence" value="ECO:0007669"/>
    <property type="project" value="TreeGrafter"/>
</dbReference>
<dbReference type="GO" id="GO:0003341">
    <property type="term" value="P:cilium movement"/>
    <property type="evidence" value="ECO:0007669"/>
    <property type="project" value="InterPro"/>
</dbReference>
<name>A0A226DXK5_FOLCA</name>
<dbReference type="PANTHER" id="PTHR46518">
    <property type="entry name" value="COILED-COIL DOMAIN-CONTAINING PROTEIN 151"/>
    <property type="match status" value="1"/>
</dbReference>
<feature type="coiled-coil region" evidence="1">
    <location>
        <begin position="58"/>
        <end position="92"/>
    </location>
</feature>
<keyword evidence="1" id="KW-0175">Coiled coil</keyword>
<dbReference type="AlphaFoldDB" id="A0A226DXK5"/>
<feature type="region of interest" description="Disordered" evidence="2">
    <location>
        <begin position="1"/>
        <end position="30"/>
    </location>
</feature>
<comment type="caution">
    <text evidence="3">The sequence shown here is derived from an EMBL/GenBank/DDBJ whole genome shotgun (WGS) entry which is preliminary data.</text>
</comment>
<evidence type="ECO:0000313" key="3">
    <source>
        <dbReference type="EMBL" id="OXA50192.1"/>
    </source>
</evidence>
<protein>
    <submittedName>
        <fullName evidence="3">Uncharacterized protein</fullName>
    </submittedName>
</protein>
<sequence length="590" mass="68599">MSYLRQNKSTCGRYPNRPKSSNAEEAFVDNEEDLPLQTQIDNLRAKISLKQRYNKALLEEVTESHKGAHQMIEDLRNENELLHRDRNEAIASGTSASVKALRNHRYFMLALRGKNPAQVYEWLDDQISDQRKKLDEKLHTVTSIKLKLSDAEHMVVELEDWPFPGSTPWEQQAIQEFTKLGVAIAQRGDLKDCVSTLNIKFKEILNQLRGERDTWPYVVIKLEKSYRELRKELDDLQNMLDDAKRLKKTTYYRLMMTEKEYTENRRIRHHRIVKIRKMCELELKRNRKRFDKAATQETRSPIDLRSNKSKALLVSSAQEIDYGTLQELKEKRAAVAQFEDKARVLVEAMRVKDLRFCPKRIHTVFKLRHILQDELSQRQIALTALVKQKSNFLLIKNHLFYTGCVKLEEFDKESEERETKLLEAQRQTSDNDKGINKIGKNAVLFHSALIGLLDLLQEGKRTNVVLPSNYLDLAKLALDKVKVLITSVVKLRSLFNPDEEPQRNYGSYVKIPVSRYSCRLGAQYSTGSDEEMSDDDDTGIQSTFGNDRVLSREEIKSKSDKVYAQGMLRQGFRASAERKQEKKHGRRKGH</sequence>
<dbReference type="GO" id="GO:0035253">
    <property type="term" value="C:ciliary rootlet"/>
    <property type="evidence" value="ECO:0007669"/>
    <property type="project" value="TreeGrafter"/>
</dbReference>
<reference evidence="3 4" key="1">
    <citation type="submission" date="2015-12" db="EMBL/GenBank/DDBJ databases">
        <title>The genome of Folsomia candida.</title>
        <authorList>
            <person name="Faddeeva A."/>
            <person name="Derks M.F."/>
            <person name="Anvar Y."/>
            <person name="Smit S."/>
            <person name="Van Straalen N."/>
            <person name="Roelofs D."/>
        </authorList>
    </citation>
    <scope>NUCLEOTIDE SEQUENCE [LARGE SCALE GENOMIC DNA]</scope>
    <source>
        <strain evidence="3 4">VU population</strain>
        <tissue evidence="3">Whole body</tissue>
    </source>
</reference>
<evidence type="ECO:0000256" key="2">
    <source>
        <dbReference type="SAM" id="MobiDB-lite"/>
    </source>
</evidence>
<dbReference type="Proteomes" id="UP000198287">
    <property type="component" value="Unassembled WGS sequence"/>
</dbReference>
<organism evidence="3 4">
    <name type="scientific">Folsomia candida</name>
    <name type="common">Springtail</name>
    <dbReference type="NCBI Taxonomy" id="158441"/>
    <lineage>
        <taxon>Eukaryota</taxon>
        <taxon>Metazoa</taxon>
        <taxon>Ecdysozoa</taxon>
        <taxon>Arthropoda</taxon>
        <taxon>Hexapoda</taxon>
        <taxon>Collembola</taxon>
        <taxon>Entomobryomorpha</taxon>
        <taxon>Isotomoidea</taxon>
        <taxon>Isotomidae</taxon>
        <taxon>Proisotominae</taxon>
        <taxon>Folsomia</taxon>
    </lineage>
</organism>
<feature type="compositionally biased region" description="Polar residues" evidence="2">
    <location>
        <begin position="1"/>
        <end position="10"/>
    </location>
</feature>
<feature type="compositionally biased region" description="Basic residues" evidence="2">
    <location>
        <begin position="581"/>
        <end position="590"/>
    </location>
</feature>
<proteinExistence type="predicted"/>
<dbReference type="OrthoDB" id="10255247at2759"/>
<feature type="region of interest" description="Disordered" evidence="2">
    <location>
        <begin position="569"/>
        <end position="590"/>
    </location>
</feature>
<dbReference type="GO" id="GO:0036158">
    <property type="term" value="P:outer dynein arm assembly"/>
    <property type="evidence" value="ECO:0007669"/>
    <property type="project" value="InterPro"/>
</dbReference>
<dbReference type="EMBL" id="LNIX01000009">
    <property type="protein sequence ID" value="OXA50192.1"/>
    <property type="molecule type" value="Genomic_DNA"/>
</dbReference>
<keyword evidence="4" id="KW-1185">Reference proteome</keyword>
<dbReference type="GO" id="GO:0097542">
    <property type="term" value="C:ciliary tip"/>
    <property type="evidence" value="ECO:0007669"/>
    <property type="project" value="TreeGrafter"/>
</dbReference>